<gene>
    <name evidence="8" type="ORF">EWB00_000641</name>
</gene>
<accession>A0A4Z2DIA3</accession>
<keyword evidence="4" id="KW-0456">Lyase</keyword>
<dbReference type="InterPro" id="IPR013087">
    <property type="entry name" value="Znf_C2H2_type"/>
</dbReference>
<dbReference type="InterPro" id="IPR036236">
    <property type="entry name" value="Znf_C2H2_sf"/>
</dbReference>
<dbReference type="STRING" id="6182.A0A4Z2DIA3"/>
<keyword evidence="3" id="KW-0819">tRNA processing</keyword>
<organism evidence="8 9">
    <name type="scientific">Schistosoma japonicum</name>
    <name type="common">Blood fluke</name>
    <dbReference type="NCBI Taxonomy" id="6182"/>
    <lineage>
        <taxon>Eukaryota</taxon>
        <taxon>Metazoa</taxon>
        <taxon>Spiralia</taxon>
        <taxon>Lophotrochozoa</taxon>
        <taxon>Platyhelminthes</taxon>
        <taxon>Trematoda</taxon>
        <taxon>Digenea</taxon>
        <taxon>Strigeidida</taxon>
        <taxon>Schistosomatoidea</taxon>
        <taxon>Schistosomatidae</taxon>
        <taxon>Schistosoma</taxon>
    </lineage>
</organism>
<evidence type="ECO:0000256" key="2">
    <source>
        <dbReference type="ARBA" id="ARBA00012573"/>
    </source>
</evidence>
<dbReference type="EC" id="4.6.1.16" evidence="2"/>
<evidence type="ECO:0000256" key="3">
    <source>
        <dbReference type="ARBA" id="ARBA00022694"/>
    </source>
</evidence>
<dbReference type="Gene3D" id="3.40.1350.10">
    <property type="match status" value="1"/>
</dbReference>
<dbReference type="GO" id="GO:0003676">
    <property type="term" value="F:nucleic acid binding"/>
    <property type="evidence" value="ECO:0007669"/>
    <property type="project" value="InterPro"/>
</dbReference>
<keyword evidence="8" id="KW-0255">Endonuclease</keyword>
<dbReference type="GO" id="GO:0005634">
    <property type="term" value="C:nucleus"/>
    <property type="evidence" value="ECO:0007669"/>
    <property type="project" value="UniProtKB-ARBA"/>
</dbReference>
<evidence type="ECO:0000256" key="5">
    <source>
        <dbReference type="ARBA" id="ARBA00034031"/>
    </source>
</evidence>
<dbReference type="Proteomes" id="UP000311919">
    <property type="component" value="Unassembled WGS sequence"/>
</dbReference>
<dbReference type="AlphaFoldDB" id="A0A4Z2DIA3"/>
<dbReference type="EMBL" id="SKCS01000124">
    <property type="protein sequence ID" value="TNN16214.1"/>
    <property type="molecule type" value="Genomic_DNA"/>
</dbReference>
<evidence type="ECO:0000313" key="9">
    <source>
        <dbReference type="Proteomes" id="UP000311919"/>
    </source>
</evidence>
<dbReference type="InterPro" id="IPR011856">
    <property type="entry name" value="tRNA_endonuc-like_dom_sf"/>
</dbReference>
<dbReference type="SMART" id="SM00355">
    <property type="entry name" value="ZnF_C2H2"/>
    <property type="match status" value="4"/>
</dbReference>
<keyword evidence="8" id="KW-0378">Hydrolase</keyword>
<sequence>MRDIYTASPGLPQDLSCRKQFAISRIESQKLPAIQEDSEACLPSITTFSHHRQGRAGSCSYTSIDKSTKFAVKKRQKQLRSKDTENMLYCDWPQCPRFILKQPFKQMAHLKRHLLLHKNHLNLTCSQCEKRFSSKENLKRHTCMHLGLKPYACPICHQTFSRTSERSMCLKKHHFEKDSFEKNKPCWNASGLSALQIEDKINRSRPRPYICRICEDCRAYTDPSSLRKHMRSFHGCSKNEKAVDKDDSISENVSKPEFSETLQCEEPISLVLETSVTDIDAVDSSQLTFDNSFTTESKSLVLVSESVYSTTSTPCNFLITSVTSEIPTTNMISINNKDSNNNNTPMKNSNVSTNIIDLPKYHLLSGSDSIAPSTSMLVISTRTVTTDATTSSRNEYDSEVAVDLCNSALCLQVYSDKTHTSIPSSEFTDSVTVPLSTSNFIPQYASQSNRIFDNGLTSKSLFYSNSGLDLTDAHYFTLTGSSEAIDLSSDPSVDIITMNPIDLSASQHCTMFFESTNECTENGFFTTHAIWDPEPGFSFTDLLLTNNDYEYDADFSEVKLYPENAVYRSNDPETFTTNSQKNTTNKATFSSNESVTSNILISSRNHSFHVPSNTKTPTTSFLTEGGKSMLRVLIYHKSFIYSSSVKTFLSQSNIAFNSDSQSCFEECVNLTPFGEFLVWTPEAVIWLRRNYRVIGRASLPLELSGKTSHGHQSKNRPDRLPVRLSFEEVCLLLSKGFIHGILCSRPVLCVGEPPRNATEAYHNALLKNAEEMINIFKTQRRLKLVGYYRQLLSGIKLRQQRKAKSTLFTPSKSPTYTIDNDNCSNNRDTSNLNLSTRKRRRRRRLMDKHLKKQMRITGYNSVSCNDSDHEFNIYDSDEASFELPNIPITLDDLISEHSTKHQGTSKLSIISNENIEECLPYIPQHLPRITPIEWRRPGEYMFVNLPETVFSEGCLSVIVWLMQLLQKQQGKSTNSSHHLTNNNNSSQDSVIRRLQHCFVYMDLWNKGYYISTSTVKMGGDLLVYQGDPLLYHGSHIVAICNPVDSFPNSQLLAKLRIANGLKKTLVLAAVSNIEMFIKRFIDQTTTNDTVSFISSQVSIDKHSGSSVQSEEIAPNDDVCCNFNSQLHPTVIYISLQYMFSHSSNVRFPKLL</sequence>
<dbReference type="PROSITE" id="PS50157">
    <property type="entry name" value="ZINC_FINGER_C2H2_2"/>
    <property type="match status" value="1"/>
</dbReference>
<dbReference type="CDD" id="cd22363">
    <property type="entry name" value="tRNA-intron_lyase_C"/>
    <property type="match status" value="1"/>
</dbReference>
<keyword evidence="6" id="KW-0862">Zinc</keyword>
<dbReference type="Gene3D" id="3.30.160.60">
    <property type="entry name" value="Classic Zinc Finger"/>
    <property type="match status" value="2"/>
</dbReference>
<dbReference type="GO" id="GO:0000213">
    <property type="term" value="F:tRNA-intron lyase activity"/>
    <property type="evidence" value="ECO:0007669"/>
    <property type="project" value="UniProtKB-EC"/>
</dbReference>
<dbReference type="SUPFAM" id="SSF53032">
    <property type="entry name" value="tRNA-intron endonuclease catalytic domain-like"/>
    <property type="match status" value="1"/>
</dbReference>
<proteinExistence type="inferred from homology"/>
<dbReference type="PROSITE" id="PS00028">
    <property type="entry name" value="ZINC_FINGER_C2H2_1"/>
    <property type="match status" value="1"/>
</dbReference>
<evidence type="ECO:0000256" key="1">
    <source>
        <dbReference type="ARBA" id="ARBA00008078"/>
    </source>
</evidence>
<dbReference type="SUPFAM" id="SSF57667">
    <property type="entry name" value="beta-beta-alpha zinc fingers"/>
    <property type="match status" value="1"/>
</dbReference>
<evidence type="ECO:0000256" key="6">
    <source>
        <dbReference type="PROSITE-ProRule" id="PRU00042"/>
    </source>
</evidence>
<keyword evidence="8" id="KW-0540">Nuclease</keyword>
<dbReference type="InterPro" id="IPR059049">
    <property type="entry name" value="TSEN34_N"/>
</dbReference>
<comment type="caution">
    <text evidence="8">The sequence shown here is derived from an EMBL/GenBank/DDBJ whole genome shotgun (WGS) entry which is preliminary data.</text>
</comment>
<name>A0A4Z2DIA3_SCHJA</name>
<dbReference type="GO" id="GO:0000379">
    <property type="term" value="P:tRNA-type intron splice site recognition and cleavage"/>
    <property type="evidence" value="ECO:0007669"/>
    <property type="project" value="TreeGrafter"/>
</dbReference>
<protein>
    <recommendedName>
        <fullName evidence="2">tRNA-intron lyase</fullName>
        <ecNumber evidence="2">4.6.1.16</ecNumber>
    </recommendedName>
</protein>
<comment type="similarity">
    <text evidence="1">Belongs to the tRNA-intron endonuclease family.</text>
</comment>
<comment type="catalytic activity">
    <reaction evidence="5">
        <text>pretRNA = a 3'-half-tRNA molecule with a 5'-OH end + a 5'-half-tRNA molecule with a 2',3'-cyclic phosphate end + an intron with a 2',3'-cyclic phosphate and a 5'-hydroxyl terminus.</text>
        <dbReference type="EC" id="4.6.1.16"/>
    </reaction>
</comment>
<keyword evidence="6" id="KW-0863">Zinc-finger</keyword>
<dbReference type="GO" id="GO:0008270">
    <property type="term" value="F:zinc ion binding"/>
    <property type="evidence" value="ECO:0007669"/>
    <property type="project" value="UniProtKB-KW"/>
</dbReference>
<keyword evidence="6" id="KW-0479">Metal-binding</keyword>
<dbReference type="Pfam" id="PF00096">
    <property type="entry name" value="zf-C2H2"/>
    <property type="match status" value="1"/>
</dbReference>
<dbReference type="PANTHER" id="PTHR13070:SF0">
    <property type="entry name" value="TRNA-SPLICING ENDONUCLEASE SUBUNIT SEN34"/>
    <property type="match status" value="1"/>
</dbReference>
<dbReference type="Pfam" id="PF01974">
    <property type="entry name" value="tRNA_int_endo"/>
    <property type="match status" value="1"/>
</dbReference>
<evidence type="ECO:0000259" key="7">
    <source>
        <dbReference type="PROSITE" id="PS50157"/>
    </source>
</evidence>
<dbReference type="Pfam" id="PF26577">
    <property type="entry name" value="TSEN34_N"/>
    <property type="match status" value="1"/>
</dbReference>
<feature type="domain" description="C2H2-type" evidence="7">
    <location>
        <begin position="123"/>
        <end position="150"/>
    </location>
</feature>
<evidence type="ECO:0000313" key="8">
    <source>
        <dbReference type="EMBL" id="TNN16214.1"/>
    </source>
</evidence>
<dbReference type="OrthoDB" id="48041at2759"/>
<keyword evidence="9" id="KW-1185">Reference proteome</keyword>
<dbReference type="PANTHER" id="PTHR13070">
    <property type="entry name" value="TRNA-SPLICING ENDONUCLEASE SUBUNIT SEN34-RELATED"/>
    <property type="match status" value="1"/>
</dbReference>
<evidence type="ECO:0000256" key="4">
    <source>
        <dbReference type="ARBA" id="ARBA00023239"/>
    </source>
</evidence>
<dbReference type="InterPro" id="IPR006677">
    <property type="entry name" value="tRNA_intron_Endonuc_cat-like"/>
</dbReference>
<dbReference type="InterPro" id="IPR036167">
    <property type="entry name" value="tRNA_intron_Endo_cat-like_sf"/>
</dbReference>
<reference evidence="8 9" key="1">
    <citation type="submission" date="2019-03" db="EMBL/GenBank/DDBJ databases">
        <title>An improved genome assembly of the fluke Schistosoma japonicum.</title>
        <authorList>
            <person name="Hu W."/>
            <person name="Luo F."/>
            <person name="Yin M."/>
            <person name="Mo X."/>
            <person name="Sun C."/>
            <person name="Wu Q."/>
            <person name="Zhu B."/>
            <person name="Xiang M."/>
            <person name="Wang J."/>
            <person name="Wang Y."/>
            <person name="Zhang T."/>
            <person name="Xu B."/>
            <person name="Zheng H."/>
            <person name="Feng Z."/>
        </authorList>
    </citation>
    <scope>NUCLEOTIDE SEQUENCE [LARGE SCALE GENOMIC DNA]</scope>
    <source>
        <strain evidence="8">HuSjv2</strain>
        <tissue evidence="8">Worms</tissue>
    </source>
</reference>